<keyword evidence="4" id="KW-0297">G-protein coupled receptor</keyword>
<dbReference type="GO" id="GO:0005886">
    <property type="term" value="C:plasma membrane"/>
    <property type="evidence" value="ECO:0007669"/>
    <property type="project" value="TreeGrafter"/>
</dbReference>
<feature type="transmembrane region" description="Helical" evidence="9">
    <location>
        <begin position="53"/>
        <end position="73"/>
    </location>
</feature>
<evidence type="ECO:0000256" key="6">
    <source>
        <dbReference type="ARBA" id="ARBA00023170"/>
    </source>
</evidence>
<dbReference type="PANTHER" id="PTHR24232">
    <property type="entry name" value="G-PROTEIN COUPLED RECEPTOR"/>
    <property type="match status" value="1"/>
</dbReference>
<evidence type="ECO:0000256" key="9">
    <source>
        <dbReference type="SAM" id="Phobius"/>
    </source>
</evidence>
<dbReference type="GO" id="GO:0007200">
    <property type="term" value="P:phospholipase C-activating G protein-coupled receptor signaling pathway"/>
    <property type="evidence" value="ECO:0007669"/>
    <property type="project" value="TreeGrafter"/>
</dbReference>
<evidence type="ECO:0000313" key="11">
    <source>
        <dbReference type="EMBL" id="GAU97137.1"/>
    </source>
</evidence>
<name>A0A1D1VBL2_RAMVA</name>
<dbReference type="PROSITE" id="PS50262">
    <property type="entry name" value="G_PROTEIN_RECEP_F1_2"/>
    <property type="match status" value="1"/>
</dbReference>
<accession>A0A1D1VBL2</accession>
<feature type="transmembrane region" description="Helical" evidence="9">
    <location>
        <begin position="23"/>
        <end position="46"/>
    </location>
</feature>
<dbReference type="GO" id="GO:0035025">
    <property type="term" value="P:positive regulation of Rho protein signal transduction"/>
    <property type="evidence" value="ECO:0007669"/>
    <property type="project" value="TreeGrafter"/>
</dbReference>
<evidence type="ECO:0000256" key="8">
    <source>
        <dbReference type="ARBA" id="ARBA00023224"/>
    </source>
</evidence>
<dbReference type="InterPro" id="IPR000276">
    <property type="entry name" value="GPCR_Rhodpsn"/>
</dbReference>
<gene>
    <name evidence="11" type="primary">RvY_08489-1</name>
    <name evidence="11" type="synonym">RvY_08489.1</name>
    <name evidence="11" type="ORF">RvY_08489</name>
</gene>
<keyword evidence="12" id="KW-1185">Reference proteome</keyword>
<dbReference type="OrthoDB" id="9944627at2759"/>
<keyword evidence="6" id="KW-0675">Receptor</keyword>
<dbReference type="Proteomes" id="UP000186922">
    <property type="component" value="Unassembled WGS sequence"/>
</dbReference>
<dbReference type="AlphaFoldDB" id="A0A1D1VBL2"/>
<keyword evidence="2 9" id="KW-0812">Transmembrane</keyword>
<dbReference type="EMBL" id="BDGG01000004">
    <property type="protein sequence ID" value="GAU97137.1"/>
    <property type="molecule type" value="Genomic_DNA"/>
</dbReference>
<keyword evidence="8" id="KW-0807">Transducer</keyword>
<evidence type="ECO:0000256" key="1">
    <source>
        <dbReference type="ARBA" id="ARBA00004141"/>
    </source>
</evidence>
<evidence type="ECO:0000313" key="12">
    <source>
        <dbReference type="Proteomes" id="UP000186922"/>
    </source>
</evidence>
<evidence type="ECO:0000256" key="5">
    <source>
        <dbReference type="ARBA" id="ARBA00023136"/>
    </source>
</evidence>
<sequence length="211" mass="24003">MDPNSTNSTEDLTSDPHWSSTSWLSLFIMVAGFLTNGSVLALYVLQPSLCSPFAIYMINLFIANLIEIALRYPIDLVNELHGRWWTSWSSCTVSLYCVYVVQGAMYNAHAVIALNRLWAIACPRSYHQKHTRKYAITVCVSMWIYLHIFLLPGVVSDAMYYRPTLTAGYNQKFGDRETERGSSGQEPWLSDFDVDDVLCLDLLWAPDGIFH</sequence>
<protein>
    <recommendedName>
        <fullName evidence="10">G-protein coupled receptors family 1 profile domain-containing protein</fullName>
    </recommendedName>
</protein>
<dbReference type="Pfam" id="PF00001">
    <property type="entry name" value="7tm_1"/>
    <property type="match status" value="1"/>
</dbReference>
<organism evidence="11 12">
    <name type="scientific">Ramazzottius varieornatus</name>
    <name type="common">Water bear</name>
    <name type="synonym">Tardigrade</name>
    <dbReference type="NCBI Taxonomy" id="947166"/>
    <lineage>
        <taxon>Eukaryota</taxon>
        <taxon>Metazoa</taxon>
        <taxon>Ecdysozoa</taxon>
        <taxon>Tardigrada</taxon>
        <taxon>Eutardigrada</taxon>
        <taxon>Parachela</taxon>
        <taxon>Hypsibioidea</taxon>
        <taxon>Ramazzottiidae</taxon>
        <taxon>Ramazzottius</taxon>
    </lineage>
</organism>
<feature type="transmembrane region" description="Helical" evidence="9">
    <location>
        <begin position="93"/>
        <end position="114"/>
    </location>
</feature>
<dbReference type="PANTHER" id="PTHR24232:SF53">
    <property type="entry name" value="G-PROTEIN COUPLED RECEPTORS FAMILY 1 PROFILE DOMAIN-CONTAINING PROTEIN"/>
    <property type="match status" value="1"/>
</dbReference>
<feature type="domain" description="G-protein coupled receptors family 1 profile" evidence="10">
    <location>
        <begin position="35"/>
        <end position="152"/>
    </location>
</feature>
<dbReference type="Gene3D" id="1.20.1070.10">
    <property type="entry name" value="Rhodopsin 7-helix transmembrane proteins"/>
    <property type="match status" value="1"/>
</dbReference>
<feature type="transmembrane region" description="Helical" evidence="9">
    <location>
        <begin position="134"/>
        <end position="155"/>
    </location>
</feature>
<keyword evidence="7" id="KW-0325">Glycoprotein</keyword>
<evidence type="ECO:0000256" key="2">
    <source>
        <dbReference type="ARBA" id="ARBA00022692"/>
    </source>
</evidence>
<evidence type="ECO:0000256" key="3">
    <source>
        <dbReference type="ARBA" id="ARBA00022989"/>
    </source>
</evidence>
<dbReference type="GO" id="GO:0004930">
    <property type="term" value="F:G protein-coupled receptor activity"/>
    <property type="evidence" value="ECO:0007669"/>
    <property type="project" value="UniProtKB-KW"/>
</dbReference>
<keyword evidence="3 9" id="KW-1133">Transmembrane helix</keyword>
<evidence type="ECO:0000256" key="7">
    <source>
        <dbReference type="ARBA" id="ARBA00023180"/>
    </source>
</evidence>
<reference evidence="11 12" key="1">
    <citation type="journal article" date="2016" name="Nat. Commun.">
        <title>Extremotolerant tardigrade genome and improved radiotolerance of human cultured cells by tardigrade-unique protein.</title>
        <authorList>
            <person name="Hashimoto T."/>
            <person name="Horikawa D.D."/>
            <person name="Saito Y."/>
            <person name="Kuwahara H."/>
            <person name="Kozuka-Hata H."/>
            <person name="Shin-I T."/>
            <person name="Minakuchi Y."/>
            <person name="Ohishi K."/>
            <person name="Motoyama A."/>
            <person name="Aizu T."/>
            <person name="Enomoto A."/>
            <person name="Kondo K."/>
            <person name="Tanaka S."/>
            <person name="Hara Y."/>
            <person name="Koshikawa S."/>
            <person name="Sagara H."/>
            <person name="Miura T."/>
            <person name="Yokobori S."/>
            <person name="Miyagawa K."/>
            <person name="Suzuki Y."/>
            <person name="Kubo T."/>
            <person name="Oyama M."/>
            <person name="Kohara Y."/>
            <person name="Fujiyama A."/>
            <person name="Arakawa K."/>
            <person name="Katayama T."/>
            <person name="Toyoda A."/>
            <person name="Kunieda T."/>
        </authorList>
    </citation>
    <scope>NUCLEOTIDE SEQUENCE [LARGE SCALE GENOMIC DNA]</scope>
    <source>
        <strain evidence="11 12">YOKOZUNA-1</strain>
    </source>
</reference>
<comment type="caution">
    <text evidence="11">The sequence shown here is derived from an EMBL/GenBank/DDBJ whole genome shotgun (WGS) entry which is preliminary data.</text>
</comment>
<evidence type="ECO:0000256" key="4">
    <source>
        <dbReference type="ARBA" id="ARBA00023040"/>
    </source>
</evidence>
<keyword evidence="5 9" id="KW-0472">Membrane</keyword>
<evidence type="ECO:0000259" key="10">
    <source>
        <dbReference type="PROSITE" id="PS50262"/>
    </source>
</evidence>
<proteinExistence type="predicted"/>
<dbReference type="SUPFAM" id="SSF81321">
    <property type="entry name" value="Family A G protein-coupled receptor-like"/>
    <property type="match status" value="1"/>
</dbReference>
<dbReference type="CDD" id="cd00637">
    <property type="entry name" value="7tm_classA_rhodopsin-like"/>
    <property type="match status" value="1"/>
</dbReference>
<dbReference type="InterPro" id="IPR017452">
    <property type="entry name" value="GPCR_Rhodpsn_7TM"/>
</dbReference>
<comment type="subcellular location">
    <subcellularLocation>
        <location evidence="1">Membrane</location>
        <topology evidence="1">Multi-pass membrane protein</topology>
    </subcellularLocation>
</comment>